<feature type="domain" description="Sialidase" evidence="2">
    <location>
        <begin position="62"/>
        <end position="339"/>
    </location>
</feature>
<accession>A0ABR2JFG5</accession>
<reference evidence="3 4" key="1">
    <citation type="submission" date="2024-04" db="EMBL/GenBank/DDBJ databases">
        <title>Tritrichomonas musculus Genome.</title>
        <authorList>
            <person name="Alves-Ferreira E."/>
            <person name="Grigg M."/>
            <person name="Lorenzi H."/>
            <person name="Galac M."/>
        </authorList>
    </citation>
    <scope>NUCLEOTIDE SEQUENCE [LARGE SCALE GENOMIC DNA]</scope>
    <source>
        <strain evidence="3 4">EAF2021</strain>
    </source>
</reference>
<gene>
    <name evidence="3" type="ORF">M9Y10_006730</name>
</gene>
<dbReference type="InterPro" id="IPR036278">
    <property type="entry name" value="Sialidase_sf"/>
</dbReference>
<keyword evidence="1" id="KW-0732">Signal</keyword>
<dbReference type="InterPro" id="IPR011040">
    <property type="entry name" value="Sialidase"/>
</dbReference>
<evidence type="ECO:0000313" key="4">
    <source>
        <dbReference type="Proteomes" id="UP001470230"/>
    </source>
</evidence>
<name>A0ABR2JFG5_9EUKA</name>
<evidence type="ECO:0000256" key="1">
    <source>
        <dbReference type="SAM" id="SignalP"/>
    </source>
</evidence>
<organism evidence="3 4">
    <name type="scientific">Tritrichomonas musculus</name>
    <dbReference type="NCBI Taxonomy" id="1915356"/>
    <lineage>
        <taxon>Eukaryota</taxon>
        <taxon>Metamonada</taxon>
        <taxon>Parabasalia</taxon>
        <taxon>Tritrichomonadida</taxon>
        <taxon>Tritrichomonadidae</taxon>
        <taxon>Tritrichomonas</taxon>
    </lineage>
</organism>
<sequence>MKLLFWVISLAFCYDEPVEQVILQNGDDGSKYYRIPAIIRAPDGSLVTATDKRWYNQGDLPSKIDVVVKRSTDNGKTWGESIMVTPGLSDSHGYGDASLVVDKTTGNILCMFTGIQGFWSSTAENPQHNFVSISKDNGKTWSEMKDITHMLYGINCSHPERKEWLGMFLTSGSALQLRSGRIIVVGVVRRTGYGVSNYAVYTDDGGETWDVGINAACTSGDESKVVELNNGSVLMSIRHKPHRFFSISHDKGLTWSNWWDKPELIDPACNGEIKYYTSTLDGYNKDRLIHSILYNSGGRKNLSILVSYDNGETWPVKKVLWPNGGAYSSLAFLDDGTIFCYYERDREDQNGIDMVVASFSLEWVTDGQDKYEPPKKDLKNKKNKK</sequence>
<evidence type="ECO:0000259" key="2">
    <source>
        <dbReference type="Pfam" id="PF13088"/>
    </source>
</evidence>
<comment type="caution">
    <text evidence="3">The sequence shown here is derived from an EMBL/GenBank/DDBJ whole genome shotgun (WGS) entry which is preliminary data.</text>
</comment>
<feature type="chain" id="PRO_5045873227" description="Sialidase domain-containing protein" evidence="1">
    <location>
        <begin position="21"/>
        <end position="385"/>
    </location>
</feature>
<dbReference type="Gene3D" id="2.120.10.10">
    <property type="match status" value="1"/>
</dbReference>
<evidence type="ECO:0000313" key="3">
    <source>
        <dbReference type="EMBL" id="KAK8876516.1"/>
    </source>
</evidence>
<feature type="signal peptide" evidence="1">
    <location>
        <begin position="1"/>
        <end position="20"/>
    </location>
</feature>
<dbReference type="PANTHER" id="PTHR10628">
    <property type="entry name" value="SIALIDASE"/>
    <property type="match status" value="1"/>
</dbReference>
<dbReference type="PANTHER" id="PTHR10628:SF30">
    <property type="entry name" value="EXO-ALPHA-SIALIDASE"/>
    <property type="match status" value="1"/>
</dbReference>
<dbReference type="SUPFAM" id="SSF50939">
    <property type="entry name" value="Sialidases"/>
    <property type="match status" value="1"/>
</dbReference>
<keyword evidence="4" id="KW-1185">Reference proteome</keyword>
<dbReference type="InterPro" id="IPR026856">
    <property type="entry name" value="Sialidase_fam"/>
</dbReference>
<dbReference type="Proteomes" id="UP001470230">
    <property type="component" value="Unassembled WGS sequence"/>
</dbReference>
<protein>
    <recommendedName>
        <fullName evidence="2">Sialidase domain-containing protein</fullName>
    </recommendedName>
</protein>
<dbReference type="Pfam" id="PF13088">
    <property type="entry name" value="BNR_2"/>
    <property type="match status" value="1"/>
</dbReference>
<dbReference type="CDD" id="cd15482">
    <property type="entry name" value="Sialidase_non-viral"/>
    <property type="match status" value="1"/>
</dbReference>
<proteinExistence type="predicted"/>
<dbReference type="EMBL" id="JAPFFF010000012">
    <property type="protein sequence ID" value="KAK8876516.1"/>
    <property type="molecule type" value="Genomic_DNA"/>
</dbReference>